<keyword evidence="2" id="KW-0812">Transmembrane</keyword>
<feature type="transmembrane region" description="Helical" evidence="2">
    <location>
        <begin position="39"/>
        <end position="71"/>
    </location>
</feature>
<name>A0A6A6NUH0_9PEZI</name>
<evidence type="ECO:0000313" key="4">
    <source>
        <dbReference type="Proteomes" id="UP000799766"/>
    </source>
</evidence>
<sequence length="124" mass="13972">MISPRQKGKTLTNDGRHQSKKPRPLDPIKRSCSSSLQSFIILVFSSFIAYIPTLLPFIILLICIVFFRFLIPVTLLNTITGVGFFLIQVIQSASFLPVLLHICVQRTPCLKICSPTGRVLERGW</sequence>
<keyword evidence="4" id="KW-1185">Reference proteome</keyword>
<dbReference type="Proteomes" id="UP000799766">
    <property type="component" value="Unassembled WGS sequence"/>
</dbReference>
<proteinExistence type="predicted"/>
<accession>A0A6A6NUH0</accession>
<feature type="region of interest" description="Disordered" evidence="1">
    <location>
        <begin position="1"/>
        <end position="29"/>
    </location>
</feature>
<keyword evidence="2" id="KW-0472">Membrane</keyword>
<protein>
    <submittedName>
        <fullName evidence="3">Uncharacterized protein</fullName>
    </submittedName>
</protein>
<dbReference type="EMBL" id="MU001688">
    <property type="protein sequence ID" value="KAF2455137.1"/>
    <property type="molecule type" value="Genomic_DNA"/>
</dbReference>
<gene>
    <name evidence="3" type="ORF">BDY21DRAFT_79753</name>
</gene>
<dbReference type="AlphaFoldDB" id="A0A6A6NUH0"/>
<organism evidence="3 4">
    <name type="scientific">Lineolata rhizophorae</name>
    <dbReference type="NCBI Taxonomy" id="578093"/>
    <lineage>
        <taxon>Eukaryota</taxon>
        <taxon>Fungi</taxon>
        <taxon>Dikarya</taxon>
        <taxon>Ascomycota</taxon>
        <taxon>Pezizomycotina</taxon>
        <taxon>Dothideomycetes</taxon>
        <taxon>Dothideomycetes incertae sedis</taxon>
        <taxon>Lineolatales</taxon>
        <taxon>Lineolataceae</taxon>
        <taxon>Lineolata</taxon>
    </lineage>
</organism>
<reference evidence="3" key="1">
    <citation type="journal article" date="2020" name="Stud. Mycol.">
        <title>101 Dothideomycetes genomes: a test case for predicting lifestyles and emergence of pathogens.</title>
        <authorList>
            <person name="Haridas S."/>
            <person name="Albert R."/>
            <person name="Binder M."/>
            <person name="Bloem J."/>
            <person name="Labutti K."/>
            <person name="Salamov A."/>
            <person name="Andreopoulos B."/>
            <person name="Baker S."/>
            <person name="Barry K."/>
            <person name="Bills G."/>
            <person name="Bluhm B."/>
            <person name="Cannon C."/>
            <person name="Castanera R."/>
            <person name="Culley D."/>
            <person name="Daum C."/>
            <person name="Ezra D."/>
            <person name="Gonzalez J."/>
            <person name="Henrissat B."/>
            <person name="Kuo A."/>
            <person name="Liang C."/>
            <person name="Lipzen A."/>
            <person name="Lutzoni F."/>
            <person name="Magnuson J."/>
            <person name="Mondo S."/>
            <person name="Nolan M."/>
            <person name="Ohm R."/>
            <person name="Pangilinan J."/>
            <person name="Park H.-J."/>
            <person name="Ramirez L."/>
            <person name="Alfaro M."/>
            <person name="Sun H."/>
            <person name="Tritt A."/>
            <person name="Yoshinaga Y."/>
            <person name="Zwiers L.-H."/>
            <person name="Turgeon B."/>
            <person name="Goodwin S."/>
            <person name="Spatafora J."/>
            <person name="Crous P."/>
            <person name="Grigoriev I."/>
        </authorList>
    </citation>
    <scope>NUCLEOTIDE SEQUENCE</scope>
    <source>
        <strain evidence="3">ATCC 16933</strain>
    </source>
</reference>
<keyword evidence="2" id="KW-1133">Transmembrane helix</keyword>
<evidence type="ECO:0000256" key="1">
    <source>
        <dbReference type="SAM" id="MobiDB-lite"/>
    </source>
</evidence>
<evidence type="ECO:0000313" key="3">
    <source>
        <dbReference type="EMBL" id="KAF2455137.1"/>
    </source>
</evidence>
<evidence type="ECO:0000256" key="2">
    <source>
        <dbReference type="SAM" id="Phobius"/>
    </source>
</evidence>